<reference evidence="1" key="1">
    <citation type="submission" date="2014-09" db="EMBL/GenBank/DDBJ databases">
        <authorList>
            <person name="Magalhaes I.L.F."/>
            <person name="Oliveira U."/>
            <person name="Santos F.R."/>
            <person name="Vidigal T.H.D.A."/>
            <person name="Brescovit A.D."/>
            <person name="Santos A.J."/>
        </authorList>
    </citation>
    <scope>NUCLEOTIDE SEQUENCE</scope>
    <source>
        <tissue evidence="1">Shoot tissue taken approximately 20 cm above the soil surface</tissue>
    </source>
</reference>
<proteinExistence type="predicted"/>
<accession>A0A0A9BAT4</accession>
<dbReference type="AlphaFoldDB" id="A0A0A9BAT4"/>
<organism evidence="1">
    <name type="scientific">Arundo donax</name>
    <name type="common">Giant reed</name>
    <name type="synonym">Donax arundinaceus</name>
    <dbReference type="NCBI Taxonomy" id="35708"/>
    <lineage>
        <taxon>Eukaryota</taxon>
        <taxon>Viridiplantae</taxon>
        <taxon>Streptophyta</taxon>
        <taxon>Embryophyta</taxon>
        <taxon>Tracheophyta</taxon>
        <taxon>Spermatophyta</taxon>
        <taxon>Magnoliopsida</taxon>
        <taxon>Liliopsida</taxon>
        <taxon>Poales</taxon>
        <taxon>Poaceae</taxon>
        <taxon>PACMAD clade</taxon>
        <taxon>Arundinoideae</taxon>
        <taxon>Arundineae</taxon>
        <taxon>Arundo</taxon>
    </lineage>
</organism>
<evidence type="ECO:0000313" key="1">
    <source>
        <dbReference type="EMBL" id="JAD61059.1"/>
    </source>
</evidence>
<protein>
    <submittedName>
        <fullName evidence="1">Uncharacterized protein</fullName>
    </submittedName>
</protein>
<reference evidence="1" key="2">
    <citation type="journal article" date="2015" name="Data Brief">
        <title>Shoot transcriptome of the giant reed, Arundo donax.</title>
        <authorList>
            <person name="Barrero R.A."/>
            <person name="Guerrero F.D."/>
            <person name="Moolhuijzen P."/>
            <person name="Goolsby J.A."/>
            <person name="Tidwell J."/>
            <person name="Bellgard S.E."/>
            <person name="Bellgard M.I."/>
        </authorList>
    </citation>
    <scope>NUCLEOTIDE SEQUENCE</scope>
    <source>
        <tissue evidence="1">Shoot tissue taken approximately 20 cm above the soil surface</tissue>
    </source>
</reference>
<name>A0A0A9BAT4_ARUDO</name>
<dbReference type="EMBL" id="GBRH01236836">
    <property type="protein sequence ID" value="JAD61059.1"/>
    <property type="molecule type" value="Transcribed_RNA"/>
</dbReference>
<sequence length="41" mass="4836">MVHLILNSTLIHLKWQPFLHPPLGQSTPLIFPHWLWPPSNQ</sequence>